<dbReference type="Pfam" id="PF25954">
    <property type="entry name" value="Beta-barrel_RND_2"/>
    <property type="match status" value="1"/>
</dbReference>
<accession>A0ABT7DTX4</accession>
<evidence type="ECO:0000313" key="5">
    <source>
        <dbReference type="EMBL" id="MDK2123508.1"/>
    </source>
</evidence>
<feature type="transmembrane region" description="Helical" evidence="2">
    <location>
        <begin position="21"/>
        <end position="41"/>
    </location>
</feature>
<keyword evidence="2" id="KW-0812">Transmembrane</keyword>
<dbReference type="InterPro" id="IPR058625">
    <property type="entry name" value="MdtA-like_BSH"/>
</dbReference>
<name>A0ABT7DTX4_9NEIS</name>
<feature type="domain" description="CusB-like beta-barrel" evidence="4">
    <location>
        <begin position="245"/>
        <end position="317"/>
    </location>
</feature>
<dbReference type="NCBIfam" id="TIGR01730">
    <property type="entry name" value="RND_mfp"/>
    <property type="match status" value="1"/>
</dbReference>
<dbReference type="PANTHER" id="PTHR30469:SF38">
    <property type="entry name" value="HLYD FAMILY SECRETION PROTEIN"/>
    <property type="match status" value="1"/>
</dbReference>
<dbReference type="Gene3D" id="1.10.287.470">
    <property type="entry name" value="Helix hairpin bin"/>
    <property type="match status" value="1"/>
</dbReference>
<protein>
    <submittedName>
        <fullName evidence="5">Efflux RND transporter periplasmic adaptor subunit</fullName>
    </submittedName>
</protein>
<comment type="similarity">
    <text evidence="1">Belongs to the membrane fusion protein (MFP) (TC 8.A.1) family.</text>
</comment>
<dbReference type="Gene3D" id="2.40.30.170">
    <property type="match status" value="1"/>
</dbReference>
<dbReference type="InterPro" id="IPR058792">
    <property type="entry name" value="Beta-barrel_RND_2"/>
</dbReference>
<keyword evidence="6" id="KW-1185">Reference proteome</keyword>
<evidence type="ECO:0000259" key="3">
    <source>
        <dbReference type="Pfam" id="PF25917"/>
    </source>
</evidence>
<reference evidence="5" key="1">
    <citation type="submission" date="2023-03" db="EMBL/GenBank/DDBJ databases">
        <title>Chitinimonas shenzhenensis gen. nov., sp. nov., a novel member of family Burkholderiaceae isolated from activated sludge collected in Shen Zhen, China.</title>
        <authorList>
            <person name="Wang X."/>
        </authorList>
    </citation>
    <scope>NUCLEOTIDE SEQUENCE</scope>
    <source>
        <strain evidence="5">DQS-5</strain>
    </source>
</reference>
<feature type="domain" description="Multidrug resistance protein MdtA-like barrel-sandwich hybrid" evidence="3">
    <location>
        <begin position="77"/>
        <end position="223"/>
    </location>
</feature>
<sequence>MSEAVKQLSIDRNPVAKPKRRWKSVALLVGVVGIAAVIAVANSKRPAEVEVAKVTQAWPSAPLTLLNATGYVVAQKKASIASKASGRLEWLGVREGSSVMQGEVIARIENADQQAQVSQALANVEAGKARQRQAEAEALDAERAFRRSEELLRQGFISNSSHDAAISRYNQAKAAVGAQIAAVKQLEAALTAARVALDSTFIKAPFAGVVLTKNANVGDVVTPFNASADSKGAVVTMADMATLEVEADVSESSLFKAVLNQPCEIQLDALPDLRLVGQVQSIVPSVDRAKATVMFKIRFVEKDARVMPEMSAKVAFLSRALAADERKPRLAVNPKAIVDGGQVYVLNAGVVKRTTVQLGPKLGDLIEVRGGLKLGDVVVLNPGPLQDGAKVLEKKA</sequence>
<gene>
    <name evidence="5" type="ORF">PZA18_05535</name>
</gene>
<dbReference type="InterPro" id="IPR006143">
    <property type="entry name" value="RND_pump_MFP"/>
</dbReference>
<evidence type="ECO:0000259" key="4">
    <source>
        <dbReference type="Pfam" id="PF25954"/>
    </source>
</evidence>
<dbReference type="Gene3D" id="2.40.50.100">
    <property type="match status" value="1"/>
</dbReference>
<proteinExistence type="inferred from homology"/>
<dbReference type="SUPFAM" id="SSF111369">
    <property type="entry name" value="HlyD-like secretion proteins"/>
    <property type="match status" value="1"/>
</dbReference>
<evidence type="ECO:0000313" key="6">
    <source>
        <dbReference type="Proteomes" id="UP001172778"/>
    </source>
</evidence>
<dbReference type="Gene3D" id="2.40.420.20">
    <property type="match status" value="1"/>
</dbReference>
<keyword evidence="2" id="KW-0472">Membrane</keyword>
<dbReference type="RefSeq" id="WP_284099808.1">
    <property type="nucleotide sequence ID" value="NZ_JARRAF010000005.1"/>
</dbReference>
<evidence type="ECO:0000256" key="2">
    <source>
        <dbReference type="SAM" id="Phobius"/>
    </source>
</evidence>
<organism evidence="5 6">
    <name type="scientific">Parachitinimonas caeni</name>
    <dbReference type="NCBI Taxonomy" id="3031301"/>
    <lineage>
        <taxon>Bacteria</taxon>
        <taxon>Pseudomonadati</taxon>
        <taxon>Pseudomonadota</taxon>
        <taxon>Betaproteobacteria</taxon>
        <taxon>Neisseriales</taxon>
        <taxon>Chitinibacteraceae</taxon>
        <taxon>Parachitinimonas</taxon>
    </lineage>
</organism>
<dbReference type="PANTHER" id="PTHR30469">
    <property type="entry name" value="MULTIDRUG RESISTANCE PROTEIN MDTA"/>
    <property type="match status" value="1"/>
</dbReference>
<evidence type="ECO:0000256" key="1">
    <source>
        <dbReference type="ARBA" id="ARBA00009477"/>
    </source>
</evidence>
<comment type="caution">
    <text evidence="5">The sequence shown here is derived from an EMBL/GenBank/DDBJ whole genome shotgun (WGS) entry which is preliminary data.</text>
</comment>
<dbReference type="Proteomes" id="UP001172778">
    <property type="component" value="Unassembled WGS sequence"/>
</dbReference>
<dbReference type="Pfam" id="PF25917">
    <property type="entry name" value="BSH_RND"/>
    <property type="match status" value="1"/>
</dbReference>
<dbReference type="EMBL" id="JARRAF010000005">
    <property type="protein sequence ID" value="MDK2123508.1"/>
    <property type="molecule type" value="Genomic_DNA"/>
</dbReference>
<keyword evidence="2" id="KW-1133">Transmembrane helix</keyword>